<protein>
    <submittedName>
        <fullName evidence="1">Uncharacterized protein</fullName>
    </submittedName>
</protein>
<dbReference type="AlphaFoldDB" id="A0A9P1C5T5"/>
<comment type="caution">
    <text evidence="1">The sequence shown here is derived from an EMBL/GenBank/DDBJ whole genome shotgun (WGS) entry which is preliminary data.</text>
</comment>
<evidence type="ECO:0000313" key="2">
    <source>
        <dbReference type="EMBL" id="CAL1138028.1"/>
    </source>
</evidence>
<name>A0A9P1C5T5_9DINO</name>
<gene>
    <name evidence="1" type="ORF">C1SCF055_LOCUS12174</name>
</gene>
<reference evidence="1" key="1">
    <citation type="submission" date="2022-10" db="EMBL/GenBank/DDBJ databases">
        <authorList>
            <person name="Chen Y."/>
            <person name="Dougan E. K."/>
            <person name="Chan C."/>
            <person name="Rhodes N."/>
            <person name="Thang M."/>
        </authorList>
    </citation>
    <scope>NUCLEOTIDE SEQUENCE</scope>
</reference>
<proteinExistence type="predicted"/>
<accession>A0A9P1C5T5</accession>
<feature type="non-terminal residue" evidence="1">
    <location>
        <position position="410"/>
    </location>
</feature>
<evidence type="ECO:0000313" key="1">
    <source>
        <dbReference type="EMBL" id="CAI3984653.1"/>
    </source>
</evidence>
<sequence length="410" mass="47026">MCFQKFPILHPHEILSYLWDEVGIVVPESEIAKYWHTAWQRGEPWATSSPASDKHIPVGLHGDSARLWSQNKFEKITAIHLNIVHFRPCSVRFSRWCLFSCPTHLLFKNRTLNVVWKRLTWSLESAFEGLHPMTGVGGKPLSQHEQSCAGQPLSRSGAKWALTELRGDWEFHVQTWRPRASWQANRVCFRCPALAKSTQPSYLYWNHHGEECGWESEEYGLAGFMAHALKDTNLCPLLTLSMFRHPSILRWCTMHTLNLGLVFSANGGSLILLAEDLGYFGAGDFDDRLDAAYKHFVAYCRSRHISHSQPPFTPKMVKKKTGEVLLTAKAYNGRIIVMWLNHCLLDAVQTGRASVSLHDVGIRFVDLYQTLCVEHVRLQQSRWLMKPKLHVESNEAFPIPKKELWLDLDS</sequence>
<dbReference type="Proteomes" id="UP001152797">
    <property type="component" value="Unassembled WGS sequence"/>
</dbReference>
<dbReference type="EMBL" id="CAMXCT020000905">
    <property type="protein sequence ID" value="CAL1138028.1"/>
    <property type="molecule type" value="Genomic_DNA"/>
</dbReference>
<evidence type="ECO:0000313" key="3">
    <source>
        <dbReference type="Proteomes" id="UP001152797"/>
    </source>
</evidence>
<organism evidence="1">
    <name type="scientific">Cladocopium goreaui</name>
    <dbReference type="NCBI Taxonomy" id="2562237"/>
    <lineage>
        <taxon>Eukaryota</taxon>
        <taxon>Sar</taxon>
        <taxon>Alveolata</taxon>
        <taxon>Dinophyceae</taxon>
        <taxon>Suessiales</taxon>
        <taxon>Symbiodiniaceae</taxon>
        <taxon>Cladocopium</taxon>
    </lineage>
</organism>
<dbReference type="EMBL" id="CAMXCT030000905">
    <property type="protein sequence ID" value="CAL4771965.1"/>
    <property type="molecule type" value="Genomic_DNA"/>
</dbReference>
<reference evidence="2" key="2">
    <citation type="submission" date="2024-04" db="EMBL/GenBank/DDBJ databases">
        <authorList>
            <person name="Chen Y."/>
            <person name="Shah S."/>
            <person name="Dougan E. K."/>
            <person name="Thang M."/>
            <person name="Chan C."/>
        </authorList>
    </citation>
    <scope>NUCLEOTIDE SEQUENCE [LARGE SCALE GENOMIC DNA]</scope>
</reference>
<keyword evidence="3" id="KW-1185">Reference proteome</keyword>
<dbReference type="EMBL" id="CAMXCT010000905">
    <property type="protein sequence ID" value="CAI3984653.1"/>
    <property type="molecule type" value="Genomic_DNA"/>
</dbReference>
<dbReference type="OrthoDB" id="425296at2759"/>